<feature type="compositionally biased region" description="Low complexity" evidence="10">
    <location>
        <begin position="478"/>
        <end position="489"/>
    </location>
</feature>
<dbReference type="Pfam" id="PF12796">
    <property type="entry name" value="Ank_2"/>
    <property type="match status" value="1"/>
</dbReference>
<comment type="caution">
    <text evidence="12">The sequence shown here is derived from an EMBL/GenBank/DDBJ whole genome shotgun (WGS) entry which is preliminary data.</text>
</comment>
<dbReference type="PANTHER" id="PTHR24131:SF10">
    <property type="entry name" value="ANKYRIN-REPEAT, SH3-DOMAIN, AND PROLINE-RICH-REGION CONTAINING PROTEIN, ISOFORM B"/>
    <property type="match status" value="1"/>
</dbReference>
<evidence type="ECO:0000256" key="5">
    <source>
        <dbReference type="ARBA" id="ARBA00023043"/>
    </source>
</evidence>
<evidence type="ECO:0000256" key="2">
    <source>
        <dbReference type="ARBA" id="ARBA00022443"/>
    </source>
</evidence>
<dbReference type="SUPFAM" id="SSF48403">
    <property type="entry name" value="Ankyrin repeat"/>
    <property type="match status" value="1"/>
</dbReference>
<dbReference type="AlphaFoldDB" id="A0A7I8W468"/>
<evidence type="ECO:0000259" key="11">
    <source>
        <dbReference type="PROSITE" id="PS50002"/>
    </source>
</evidence>
<feature type="coiled-coil region" evidence="9">
    <location>
        <begin position="239"/>
        <end position="273"/>
    </location>
</feature>
<feature type="compositionally biased region" description="Low complexity" evidence="10">
    <location>
        <begin position="320"/>
        <end position="330"/>
    </location>
</feature>
<evidence type="ECO:0000256" key="7">
    <source>
        <dbReference type="PROSITE-ProRule" id="PRU00023"/>
    </source>
</evidence>
<dbReference type="PROSITE" id="PS50002">
    <property type="entry name" value="SH3"/>
    <property type="match status" value="1"/>
</dbReference>
<dbReference type="Gene3D" id="1.25.40.20">
    <property type="entry name" value="Ankyrin repeat-containing domain"/>
    <property type="match status" value="1"/>
</dbReference>
<evidence type="ECO:0000256" key="1">
    <source>
        <dbReference type="ARBA" id="ARBA00004123"/>
    </source>
</evidence>
<protein>
    <submittedName>
        <fullName evidence="12">DgyrCDS11297</fullName>
    </submittedName>
</protein>
<dbReference type="PROSITE" id="PS50088">
    <property type="entry name" value="ANK_REPEAT"/>
    <property type="match status" value="2"/>
</dbReference>
<dbReference type="SUPFAM" id="SSF50044">
    <property type="entry name" value="SH3-domain"/>
    <property type="match status" value="1"/>
</dbReference>
<dbReference type="InterPro" id="IPR036770">
    <property type="entry name" value="Ankyrin_rpt-contain_sf"/>
</dbReference>
<evidence type="ECO:0000256" key="3">
    <source>
        <dbReference type="ARBA" id="ARBA00022703"/>
    </source>
</evidence>
<feature type="coiled-coil region" evidence="9">
    <location>
        <begin position="89"/>
        <end position="123"/>
    </location>
</feature>
<evidence type="ECO:0000256" key="9">
    <source>
        <dbReference type="SAM" id="Coils"/>
    </source>
</evidence>
<dbReference type="EMBL" id="CAJFCJ010000019">
    <property type="protein sequence ID" value="CAD5122895.1"/>
    <property type="molecule type" value="Genomic_DNA"/>
</dbReference>
<keyword evidence="9" id="KW-0175">Coiled coil</keyword>
<dbReference type="Proteomes" id="UP000549394">
    <property type="component" value="Unassembled WGS sequence"/>
</dbReference>
<dbReference type="GO" id="GO:0002039">
    <property type="term" value="F:p53 binding"/>
    <property type="evidence" value="ECO:0007669"/>
    <property type="project" value="InterPro"/>
</dbReference>
<dbReference type="GO" id="GO:0005634">
    <property type="term" value="C:nucleus"/>
    <property type="evidence" value="ECO:0007669"/>
    <property type="project" value="UniProtKB-SubCell"/>
</dbReference>
<dbReference type="Pfam" id="PF00018">
    <property type="entry name" value="SH3_1"/>
    <property type="match status" value="1"/>
</dbReference>
<dbReference type="GO" id="GO:0042981">
    <property type="term" value="P:regulation of apoptotic process"/>
    <property type="evidence" value="ECO:0007669"/>
    <property type="project" value="InterPro"/>
</dbReference>
<dbReference type="InterPro" id="IPR001452">
    <property type="entry name" value="SH3_domain"/>
</dbReference>
<feature type="repeat" description="ANK" evidence="7">
    <location>
        <begin position="697"/>
        <end position="729"/>
    </location>
</feature>
<feature type="repeat" description="ANK" evidence="7">
    <location>
        <begin position="730"/>
        <end position="762"/>
    </location>
</feature>
<dbReference type="GO" id="GO:0006915">
    <property type="term" value="P:apoptotic process"/>
    <property type="evidence" value="ECO:0007669"/>
    <property type="project" value="UniProtKB-KW"/>
</dbReference>
<dbReference type="InterPro" id="IPR047163">
    <property type="entry name" value="ASPP1/2"/>
</dbReference>
<reference evidence="12 13" key="1">
    <citation type="submission" date="2020-08" db="EMBL/GenBank/DDBJ databases">
        <authorList>
            <person name="Hejnol A."/>
        </authorList>
    </citation>
    <scope>NUCLEOTIDE SEQUENCE [LARGE SCALE GENOMIC DNA]</scope>
</reference>
<dbReference type="OrthoDB" id="10038642at2759"/>
<dbReference type="InterPro" id="IPR002110">
    <property type="entry name" value="Ankyrin_rpt"/>
</dbReference>
<organism evidence="12 13">
    <name type="scientific">Dimorphilus gyrociliatus</name>
    <dbReference type="NCBI Taxonomy" id="2664684"/>
    <lineage>
        <taxon>Eukaryota</taxon>
        <taxon>Metazoa</taxon>
        <taxon>Spiralia</taxon>
        <taxon>Lophotrochozoa</taxon>
        <taxon>Annelida</taxon>
        <taxon>Polychaeta</taxon>
        <taxon>Polychaeta incertae sedis</taxon>
        <taxon>Dinophilidae</taxon>
        <taxon>Dimorphilus</taxon>
    </lineage>
</organism>
<comment type="subcellular location">
    <subcellularLocation>
        <location evidence="1">Nucleus</location>
    </subcellularLocation>
</comment>
<name>A0A7I8W468_9ANNE</name>
<evidence type="ECO:0000313" key="12">
    <source>
        <dbReference type="EMBL" id="CAD5122895.1"/>
    </source>
</evidence>
<keyword evidence="3" id="KW-0053">Apoptosis</keyword>
<feature type="compositionally biased region" description="Polar residues" evidence="10">
    <location>
        <begin position="331"/>
        <end position="356"/>
    </location>
</feature>
<dbReference type="PANTHER" id="PTHR24131">
    <property type="entry name" value="APOPTOSIS-STIMULATING OF P53 PROTEIN"/>
    <property type="match status" value="1"/>
</dbReference>
<keyword evidence="2 8" id="KW-0728">SH3 domain</keyword>
<feature type="region of interest" description="Disordered" evidence="10">
    <location>
        <begin position="305"/>
        <end position="493"/>
    </location>
</feature>
<dbReference type="InterPro" id="IPR036028">
    <property type="entry name" value="SH3-like_dom_sf"/>
</dbReference>
<evidence type="ECO:0000256" key="6">
    <source>
        <dbReference type="ARBA" id="ARBA00023242"/>
    </source>
</evidence>
<dbReference type="SMART" id="SM00326">
    <property type="entry name" value="SH3"/>
    <property type="match status" value="1"/>
</dbReference>
<evidence type="ECO:0000256" key="4">
    <source>
        <dbReference type="ARBA" id="ARBA00022737"/>
    </source>
</evidence>
<proteinExistence type="predicted"/>
<keyword evidence="5 7" id="KW-0040">ANK repeat</keyword>
<keyword evidence="13" id="KW-1185">Reference proteome</keyword>
<feature type="compositionally biased region" description="Polar residues" evidence="10">
    <location>
        <begin position="431"/>
        <end position="446"/>
    </location>
</feature>
<feature type="compositionally biased region" description="Polar residues" evidence="10">
    <location>
        <begin position="463"/>
        <end position="477"/>
    </location>
</feature>
<accession>A0A7I8W468</accession>
<keyword evidence="4" id="KW-0677">Repeat</keyword>
<dbReference type="FunFam" id="1.25.40.20:FF:000008">
    <property type="entry name" value="Apoptosis-stimulating of p53 protein 2 isoform 1"/>
    <property type="match status" value="1"/>
</dbReference>
<feature type="domain" description="SH3" evidence="11">
    <location>
        <begin position="796"/>
        <end position="858"/>
    </location>
</feature>
<gene>
    <name evidence="12" type="ORF">DGYR_LOCUS10638</name>
</gene>
<feature type="compositionally biased region" description="Acidic residues" evidence="10">
    <location>
        <begin position="622"/>
        <end position="631"/>
    </location>
</feature>
<evidence type="ECO:0000256" key="8">
    <source>
        <dbReference type="PROSITE-ProRule" id="PRU00192"/>
    </source>
</evidence>
<keyword evidence="6" id="KW-0539">Nucleus</keyword>
<feature type="region of interest" description="Disordered" evidence="10">
    <location>
        <begin position="583"/>
        <end position="641"/>
    </location>
</feature>
<evidence type="ECO:0000313" key="13">
    <source>
        <dbReference type="Proteomes" id="UP000549394"/>
    </source>
</evidence>
<evidence type="ECO:0000256" key="10">
    <source>
        <dbReference type="SAM" id="MobiDB-lite"/>
    </source>
</evidence>
<sequence>MENRIKRGDFVIAVTGSKVCKCRNRPPLKDISNNSTINFGENVISSTPIKDIYDDLPFSKSIKTDRRRWKAEEYENVVMAPGTAVEMSLNELQQMADRQEQQIQTQQQMLVAKEQRLKYLRQQEYLQRKHQNEDTERRKQLERIEIQEQKLSRIQGLKGEHLQRIATNDKLREELERMKSIFSAKEKELMAAVAKVEEMSKQLEQIRSHNANEYSSEIEKLKRELHLRNKLNEQNNAKLACKRNELSTKKNEMAFLDQRIEEMQERLKKKKVAQNQRTKERVKSQTNIAAVEPIMKKIENNTNLIKGDEKHSIRPTKVKSSSTSSTITMSNLKTDTPPTGQQRMTKTSVSSLPLTNETEKKHNGFSPNSSAYVPKPYAGKLPQNSPPHALQPSPDFASPKTSTPISNGRIPKQPPPTAPRLRVNRDRELITATNQPSNSETATTGKLLSDSVEPHGRDPPSPASSGASQTSNHSNGHGSQTSNQTSSSGYVSESKIEKDVTLTNALDVLKQAPMTSSISSNRNRFAPRSVIANAYMNKLTASTAANYKQNTERLYSDFYTMLKEKKSENSSESEEINVSAHLNEEPVASAKSDNDTSPQEQLDGNYKATRRRTSSGTVSPSECEEPNEGEPEMIVSNSNLRRRRRGNLKSIRGFGTKSRRVSFDPLALLLDASLEGELELVMRSAKEVPDVSAPNDEGITALHNAICAGHLEIVEFLVKFGANVNAPDSDGWTPLHCAASCNNLPIVKFLVENGACVFATTVSDQETAADKCEQEEDNFDGCSKYLYDLQEKLGIINNGEVFAAFDYDAQHEDELDMKEDQKLIVIRKGDDQEKDWWWVKDGNKKGYVPRNLLALHCRPEPNREAGPPFLLASSALPEYRGSPTTIDIGDEGLSRC</sequence>
<dbReference type="SMART" id="SM00248">
    <property type="entry name" value="ANK"/>
    <property type="match status" value="2"/>
</dbReference>
<dbReference type="PROSITE" id="PS50297">
    <property type="entry name" value="ANK_REP_REGION"/>
    <property type="match status" value="2"/>
</dbReference>